<reference evidence="4" key="1">
    <citation type="submission" date="2021-01" db="UniProtKB">
        <authorList>
            <consortium name="EnsemblPlants"/>
        </authorList>
    </citation>
    <scope>IDENTIFICATION</scope>
</reference>
<dbReference type="Gramene" id="Kaladp0024s0079.1.v1.1">
    <property type="protein sequence ID" value="Kaladp0024s0079.1.v1.1.CDS.1"/>
    <property type="gene ID" value="Kaladp0024s0079.v1.1"/>
</dbReference>
<dbReference type="Pfam" id="PF01535">
    <property type="entry name" value="PPR"/>
    <property type="match status" value="4"/>
</dbReference>
<keyword evidence="5" id="KW-1185">Reference proteome</keyword>
<proteinExistence type="inferred from homology"/>
<dbReference type="AlphaFoldDB" id="A0A7N0T5V3"/>
<dbReference type="InterPro" id="IPR002885">
    <property type="entry name" value="PPR_rpt"/>
</dbReference>
<protein>
    <recommendedName>
        <fullName evidence="6">Pentatricopeptide repeat-containing protein</fullName>
    </recommendedName>
</protein>
<feature type="repeat" description="PPR" evidence="3">
    <location>
        <begin position="430"/>
        <end position="464"/>
    </location>
</feature>
<feature type="repeat" description="PPR" evidence="3">
    <location>
        <begin position="502"/>
        <end position="536"/>
    </location>
</feature>
<dbReference type="EnsemblPlants" id="Kaladp0024s0079.1.v1.1">
    <property type="protein sequence ID" value="Kaladp0024s0079.1.v1.1.CDS.1"/>
    <property type="gene ID" value="Kaladp0024s0079.v1.1"/>
</dbReference>
<evidence type="ECO:0000256" key="2">
    <source>
        <dbReference type="ARBA" id="ARBA00022737"/>
    </source>
</evidence>
<comment type="similarity">
    <text evidence="1">Belongs to the PPR family. P subfamily.</text>
</comment>
<feature type="repeat" description="PPR" evidence="3">
    <location>
        <begin position="466"/>
        <end position="501"/>
    </location>
</feature>
<dbReference type="NCBIfam" id="TIGR00756">
    <property type="entry name" value="PPR"/>
    <property type="match status" value="7"/>
</dbReference>
<organism evidence="4 5">
    <name type="scientific">Kalanchoe fedtschenkoi</name>
    <name type="common">Lavender scallops</name>
    <name type="synonym">South American air plant</name>
    <dbReference type="NCBI Taxonomy" id="63787"/>
    <lineage>
        <taxon>Eukaryota</taxon>
        <taxon>Viridiplantae</taxon>
        <taxon>Streptophyta</taxon>
        <taxon>Embryophyta</taxon>
        <taxon>Tracheophyta</taxon>
        <taxon>Spermatophyta</taxon>
        <taxon>Magnoliopsida</taxon>
        <taxon>eudicotyledons</taxon>
        <taxon>Gunneridae</taxon>
        <taxon>Pentapetalae</taxon>
        <taxon>Saxifragales</taxon>
        <taxon>Crassulaceae</taxon>
        <taxon>Kalanchoe</taxon>
    </lineage>
</organism>
<feature type="repeat" description="PPR" evidence="3">
    <location>
        <begin position="175"/>
        <end position="209"/>
    </location>
</feature>
<dbReference type="PROSITE" id="PS51375">
    <property type="entry name" value="PPR"/>
    <property type="match status" value="8"/>
</dbReference>
<dbReference type="Proteomes" id="UP000594263">
    <property type="component" value="Unplaced"/>
</dbReference>
<sequence length="676" mass="75047">MRCILPSLSRHQTQTTLLSTAASQPSYDAAAADWTKTIHRLCAADRDVDRALRLLDRLRLLRGYSPNSLNVSSIIHALCAARRFPEAHHRLLLFIASGSLPDERTSNVLIARLLDANLPDSTFRVVRGLLSGHPDFAPSLVNYNRLMHQFCCVGPRPQRAHGLFFDMVGRGHCPNTVSYTTLIDGYCKAGDLDSAHKVFDEMLENGVSANSLTYSVLIGGLLRKRDVEGARSLITELWATMDAEEDVTVKIGAFGNLVDSLCLHGFFQEVFKIAEDMPLQGPAPAIDEKSAYEQMIDSLCRYGRSHGAARIVYVMKKRGYVPSSVLYSSIIHGLCIESGGCMRAYQLLCEGSQWGFVPSEIAYMILVQELCRENDLSKAQEVVRVMLNKGGVDGTRIYNIYLRAVCLMNNPTAELLNALLHMLQTGFQPDLLTLNTVVNGLCKNGRVEDALKVLEDMISGKFCAPDNVTFSSIICGLLIVGRSNEALDLLLCRMPERGLHPTVATYNGLLCGLLKLHLANDAMEIFRTMQTKNVTADSTTHAIIIQGLCDMNLVEEAKRFWDEVVWPSATHDHFVYSAILKGLCRSGKFNDACDFLYELVDCGVIPNNVNYNIVIDGACKSGLKRDAYQILGEMRRNGLNPDACTWRILDKLHRSSEKKLPIFVVETSDAQRMVKT</sequence>
<dbReference type="InterPro" id="IPR050872">
    <property type="entry name" value="PPR_P_subfamily"/>
</dbReference>
<accession>A0A7N0T5V3</accession>
<dbReference type="OMA" id="HALCDSN"/>
<dbReference type="Pfam" id="PF12854">
    <property type="entry name" value="PPR_1"/>
    <property type="match status" value="1"/>
</dbReference>
<dbReference type="InterPro" id="IPR011990">
    <property type="entry name" value="TPR-like_helical_dom_sf"/>
</dbReference>
<feature type="repeat" description="PPR" evidence="3">
    <location>
        <begin position="139"/>
        <end position="174"/>
    </location>
</feature>
<dbReference type="Pfam" id="PF13041">
    <property type="entry name" value="PPR_2"/>
    <property type="match status" value="3"/>
</dbReference>
<evidence type="ECO:0008006" key="6">
    <source>
        <dbReference type="Google" id="ProtNLM"/>
    </source>
</evidence>
<evidence type="ECO:0000256" key="1">
    <source>
        <dbReference type="ARBA" id="ARBA00007626"/>
    </source>
</evidence>
<feature type="repeat" description="PPR" evidence="3">
    <location>
        <begin position="572"/>
        <end position="606"/>
    </location>
</feature>
<dbReference type="Gene3D" id="1.25.40.10">
    <property type="entry name" value="Tetratricopeptide repeat domain"/>
    <property type="match status" value="6"/>
</dbReference>
<name>A0A7N0T5V3_KALFE</name>
<dbReference type="PANTHER" id="PTHR46128:SF66">
    <property type="entry name" value="PENTACOTRIPEPTIDE-REPEAT REGION OF PRORP DOMAIN-CONTAINING PROTEIN"/>
    <property type="match status" value="1"/>
</dbReference>
<evidence type="ECO:0000256" key="3">
    <source>
        <dbReference type="PROSITE-ProRule" id="PRU00708"/>
    </source>
</evidence>
<evidence type="ECO:0000313" key="5">
    <source>
        <dbReference type="Proteomes" id="UP000594263"/>
    </source>
</evidence>
<feature type="repeat" description="PPR" evidence="3">
    <location>
        <begin position="288"/>
        <end position="322"/>
    </location>
</feature>
<evidence type="ECO:0000313" key="4">
    <source>
        <dbReference type="EnsemblPlants" id="Kaladp0024s0079.1.v1.1.CDS.1"/>
    </source>
</evidence>
<dbReference type="PANTHER" id="PTHR46128">
    <property type="entry name" value="MITOCHONDRIAL GROUP I INTRON SPLICING FACTOR CCM1"/>
    <property type="match status" value="1"/>
</dbReference>
<keyword evidence="2" id="KW-0677">Repeat</keyword>
<feature type="repeat" description="PPR" evidence="3">
    <location>
        <begin position="607"/>
        <end position="641"/>
    </location>
</feature>